<reference evidence="3" key="1">
    <citation type="submission" date="2019-04" db="EMBL/GenBank/DDBJ databases">
        <title>Nocardioides xinjiangensis sp. nov.</title>
        <authorList>
            <person name="Liu S."/>
        </authorList>
    </citation>
    <scope>NUCLEOTIDE SEQUENCE [LARGE SCALE GENOMIC DNA]</scope>
    <source>
        <strain evidence="3">18</strain>
    </source>
</reference>
<feature type="transmembrane region" description="Helical" evidence="1">
    <location>
        <begin position="81"/>
        <end position="99"/>
    </location>
</feature>
<comment type="caution">
    <text evidence="2">The sequence shown here is derived from an EMBL/GenBank/DDBJ whole genome shotgun (WGS) entry which is preliminary data.</text>
</comment>
<dbReference type="Proteomes" id="UP000308760">
    <property type="component" value="Unassembled WGS sequence"/>
</dbReference>
<evidence type="ECO:0000313" key="3">
    <source>
        <dbReference type="Proteomes" id="UP000308760"/>
    </source>
</evidence>
<keyword evidence="1" id="KW-0812">Transmembrane</keyword>
<feature type="transmembrane region" description="Helical" evidence="1">
    <location>
        <begin position="16"/>
        <end position="39"/>
    </location>
</feature>
<keyword evidence="1" id="KW-0472">Membrane</keyword>
<keyword evidence="1" id="KW-1133">Transmembrane helix</keyword>
<protein>
    <submittedName>
        <fullName evidence="2">Uncharacterized protein</fullName>
    </submittedName>
</protein>
<name>A0A4S8Q352_9ACTN</name>
<dbReference type="EMBL" id="STGY01000067">
    <property type="protein sequence ID" value="THV38593.1"/>
    <property type="molecule type" value="Genomic_DNA"/>
</dbReference>
<sequence length="141" mass="15045">MELDESTPRTSPPGKVVTALVLTWILGAGSLLLAFSTWATFGGMDSLGDFLYYYPAQALVVPLIGCALIASAIGLQQRKNWARVTAMVFSAVFTVGSLASLATGAAGFIALALCILMYAMLISADAKEWCGRPPRRRRART</sequence>
<dbReference type="AlphaFoldDB" id="A0A4S8Q352"/>
<keyword evidence="3" id="KW-1185">Reference proteome</keyword>
<evidence type="ECO:0000313" key="2">
    <source>
        <dbReference type="EMBL" id="THV38593.1"/>
    </source>
</evidence>
<feature type="transmembrane region" description="Helical" evidence="1">
    <location>
        <begin position="51"/>
        <end position="74"/>
    </location>
</feature>
<dbReference type="RefSeq" id="WP_136536177.1">
    <property type="nucleotide sequence ID" value="NZ_STGY01000067.1"/>
</dbReference>
<proteinExistence type="predicted"/>
<dbReference type="OrthoDB" id="9995076at2"/>
<organism evidence="2 3">
    <name type="scientific">Glycomyces buryatensis</name>
    <dbReference type="NCBI Taxonomy" id="2570927"/>
    <lineage>
        <taxon>Bacteria</taxon>
        <taxon>Bacillati</taxon>
        <taxon>Actinomycetota</taxon>
        <taxon>Actinomycetes</taxon>
        <taxon>Glycomycetales</taxon>
        <taxon>Glycomycetaceae</taxon>
        <taxon>Glycomyces</taxon>
    </lineage>
</organism>
<feature type="transmembrane region" description="Helical" evidence="1">
    <location>
        <begin position="105"/>
        <end position="126"/>
    </location>
</feature>
<gene>
    <name evidence="2" type="ORF">FAB82_19355</name>
</gene>
<accession>A0A4S8Q352</accession>
<evidence type="ECO:0000256" key="1">
    <source>
        <dbReference type="SAM" id="Phobius"/>
    </source>
</evidence>
<reference evidence="2 3" key="2">
    <citation type="submission" date="2019-05" db="EMBL/GenBank/DDBJ databases">
        <title>Glycomyces buryatensis sp. nov.</title>
        <authorList>
            <person name="Nikitina E."/>
        </authorList>
    </citation>
    <scope>NUCLEOTIDE SEQUENCE [LARGE SCALE GENOMIC DNA]</scope>
    <source>
        <strain evidence="2 3">18</strain>
    </source>
</reference>